<name>A0ABS6ZU72_9DEIN</name>
<keyword evidence="2" id="KW-1185">Reference proteome</keyword>
<evidence type="ECO:0000313" key="2">
    <source>
        <dbReference type="Proteomes" id="UP000724268"/>
    </source>
</evidence>
<sequence length="319" mass="34903">MLKDMQEVKVGCQTRRVYVRLFAWNLHAPTHMEWTADGRLLVVERTTGKVKDATKGGDMEEAKPFAWGLEGPASLCSLSDGRILITEFWGGRIRDITNGGGARACEVVAEGLRAPYSLIYDQRRAKLAVTVSSLRSRSEVLIDPLTGEQTPLVNDIPLVPPHGFEGINPPASWKEFSKEFDPFLAAGCNDWKKVNRVPDLPYSSLLTVADYLVGVPDQGGPFSFTELLEEHCLASGLGFTGGMIDSPTNPEITYITQPTQNSVIAVNVRDRGDYRFEPPLVTGLPLVSCVRLSQDGEQMFACSIVGGVIWLIEGFSANA</sequence>
<reference evidence="1 2" key="1">
    <citation type="submission" date="2021-07" db="EMBL/GenBank/DDBJ databases">
        <title>Thermus aquaticus gen. n. and sp. n., a nonsporulating extreme thermophile.</title>
        <authorList>
            <person name="Hu C.-J."/>
            <person name="Li W.-J."/>
            <person name="Xian W.-D."/>
        </authorList>
    </citation>
    <scope>NUCLEOTIDE SEQUENCE [LARGE SCALE GENOMIC DNA]</scope>
    <source>
        <strain evidence="1 2">SYSU G05001</strain>
    </source>
</reference>
<protein>
    <recommendedName>
        <fullName evidence="3">SMP-30/Gluconolactonase/LRE-like region domain-containing protein</fullName>
    </recommendedName>
</protein>
<dbReference type="InterPro" id="IPR011042">
    <property type="entry name" value="6-blade_b-propeller_TolB-like"/>
</dbReference>
<dbReference type="EMBL" id="JAHXRS010000001">
    <property type="protein sequence ID" value="MBW6393611.1"/>
    <property type="molecule type" value="Genomic_DNA"/>
</dbReference>
<evidence type="ECO:0000313" key="1">
    <source>
        <dbReference type="EMBL" id="MBW6393611.1"/>
    </source>
</evidence>
<evidence type="ECO:0008006" key="3">
    <source>
        <dbReference type="Google" id="ProtNLM"/>
    </source>
</evidence>
<comment type="caution">
    <text evidence="1">The sequence shown here is derived from an EMBL/GenBank/DDBJ whole genome shotgun (WGS) entry which is preliminary data.</text>
</comment>
<dbReference type="SUPFAM" id="SSF63829">
    <property type="entry name" value="Calcium-dependent phosphotriesterase"/>
    <property type="match status" value="1"/>
</dbReference>
<dbReference type="Proteomes" id="UP000724268">
    <property type="component" value="Unassembled WGS sequence"/>
</dbReference>
<dbReference type="Gene3D" id="2.120.10.30">
    <property type="entry name" value="TolB, C-terminal domain"/>
    <property type="match status" value="1"/>
</dbReference>
<gene>
    <name evidence="1" type="ORF">KZX47_00340</name>
</gene>
<organism evidence="1 2">
    <name type="scientific">Thermus brevis</name>
    <dbReference type="NCBI Taxonomy" id="2862456"/>
    <lineage>
        <taxon>Bacteria</taxon>
        <taxon>Thermotogati</taxon>
        <taxon>Deinococcota</taxon>
        <taxon>Deinococci</taxon>
        <taxon>Thermales</taxon>
        <taxon>Thermaceae</taxon>
        <taxon>Thermus</taxon>
    </lineage>
</organism>
<proteinExistence type="predicted"/>
<accession>A0ABS6ZU72</accession>